<reference evidence="2" key="1">
    <citation type="journal article" date="2020" name="mSystems">
        <title>Genome- and Community-Level Interaction Insights into Carbon Utilization and Element Cycling Functions of Hydrothermarchaeota in Hydrothermal Sediment.</title>
        <authorList>
            <person name="Zhou Z."/>
            <person name="Liu Y."/>
            <person name="Xu W."/>
            <person name="Pan J."/>
            <person name="Luo Z.H."/>
            <person name="Li M."/>
        </authorList>
    </citation>
    <scope>NUCLEOTIDE SEQUENCE [LARGE SCALE GENOMIC DNA]</scope>
    <source>
        <strain evidence="2">HyVt-633</strain>
    </source>
</reference>
<protein>
    <submittedName>
        <fullName evidence="2">Transcriptional regulator</fullName>
    </submittedName>
</protein>
<dbReference type="AlphaFoldDB" id="A0A7C5DFF4"/>
<name>A0A7C5DFF4_9CHLB</name>
<dbReference type="InterPro" id="IPR027395">
    <property type="entry name" value="WH_DNA-bd_dom"/>
</dbReference>
<evidence type="ECO:0000259" key="1">
    <source>
        <dbReference type="Pfam" id="PF13601"/>
    </source>
</evidence>
<dbReference type="SUPFAM" id="SSF46785">
    <property type="entry name" value="Winged helix' DNA-binding domain"/>
    <property type="match status" value="1"/>
</dbReference>
<dbReference type="InterPro" id="IPR036390">
    <property type="entry name" value="WH_DNA-bd_sf"/>
</dbReference>
<accession>A0A7C5DFF4</accession>
<proteinExistence type="predicted"/>
<gene>
    <name evidence="2" type="ORF">ENL07_01285</name>
</gene>
<sequence>MSPEPSKDKKDYNHQLLDKVIYARIRFAALAYLMSVSEASFVEIRDSIRATDGNLSIHLRKLEAAGYVECHKTFESRKPLTNFRVTDKGREAFEQHFRNMEMFSGGKSGLQLAWSSSS</sequence>
<dbReference type="Gene3D" id="1.10.10.10">
    <property type="entry name" value="Winged helix-like DNA-binding domain superfamily/Winged helix DNA-binding domain"/>
    <property type="match status" value="1"/>
</dbReference>
<organism evidence="2">
    <name type="scientific">Chlorobaculum parvum</name>
    <dbReference type="NCBI Taxonomy" id="274539"/>
    <lineage>
        <taxon>Bacteria</taxon>
        <taxon>Pseudomonadati</taxon>
        <taxon>Chlorobiota</taxon>
        <taxon>Chlorobiia</taxon>
        <taxon>Chlorobiales</taxon>
        <taxon>Chlorobiaceae</taxon>
        <taxon>Chlorobaculum</taxon>
    </lineage>
</organism>
<feature type="domain" description="Winged helix DNA-binding" evidence="1">
    <location>
        <begin position="25"/>
        <end position="101"/>
    </location>
</feature>
<dbReference type="Proteomes" id="UP000886058">
    <property type="component" value="Unassembled WGS sequence"/>
</dbReference>
<dbReference type="PANTHER" id="PTHR37318">
    <property type="entry name" value="BSL7504 PROTEIN"/>
    <property type="match status" value="1"/>
</dbReference>
<comment type="caution">
    <text evidence="2">The sequence shown here is derived from an EMBL/GenBank/DDBJ whole genome shotgun (WGS) entry which is preliminary data.</text>
</comment>
<evidence type="ECO:0000313" key="2">
    <source>
        <dbReference type="EMBL" id="HHE31291.1"/>
    </source>
</evidence>
<dbReference type="InterPro" id="IPR036388">
    <property type="entry name" value="WH-like_DNA-bd_sf"/>
</dbReference>
<dbReference type="EMBL" id="DRSQ01000029">
    <property type="protein sequence ID" value="HHE31291.1"/>
    <property type="molecule type" value="Genomic_DNA"/>
</dbReference>
<dbReference type="PANTHER" id="PTHR37318:SF1">
    <property type="entry name" value="BSL7504 PROTEIN"/>
    <property type="match status" value="1"/>
</dbReference>
<dbReference type="Pfam" id="PF13601">
    <property type="entry name" value="HTH_34"/>
    <property type="match status" value="1"/>
</dbReference>